<dbReference type="GO" id="GO:0005524">
    <property type="term" value="F:ATP binding"/>
    <property type="evidence" value="ECO:0007669"/>
    <property type="project" value="InterPro"/>
</dbReference>
<dbReference type="GO" id="GO:0003677">
    <property type="term" value="F:DNA binding"/>
    <property type="evidence" value="ECO:0007669"/>
    <property type="project" value="InterPro"/>
</dbReference>
<comment type="caution">
    <text evidence="1">The sequence shown here is derived from an EMBL/GenBank/DDBJ whole genome shotgun (WGS) entry which is preliminary data.</text>
</comment>
<dbReference type="PANTHER" id="PTHR11070">
    <property type="entry name" value="UVRD / RECB / PCRA DNA HELICASE FAMILY MEMBER"/>
    <property type="match status" value="1"/>
</dbReference>
<dbReference type="Gene3D" id="3.40.50.300">
    <property type="entry name" value="P-loop containing nucleotide triphosphate hydrolases"/>
    <property type="match status" value="2"/>
</dbReference>
<sequence>MRIIVAGAGAGKTTSMAQKVLDRFKEVTNGKIIYVITYTNAARDRIREKIIELNGAIPKQLLIETSHAFLLREVIFPFHHLLYEEQYTIVSQIKLPDNSGFKAMKIRELQKKKIIHVEKVTETAKWIISGKSRDTKAIKDKRKKILLIIQRYLDSVFIDEAQDMDDHLVKIIEVLDNMGIKLNLVGDPKQDLRGRNDFSELIEKFKEHVEYKTENYRCPISHVNLANVYISEEEKQIPKTLEVGQISYVFESDTDVVNFIKDSKLNQVFIYKKNERFTTQPEDQNKTEQNLSHELQSLVKKSGFKESEINQAVYMLKKEVLKEIQKSTNSAIFKKLEELLSIKLTKIDMGKLGEALKMYRDNRVNSGILVQTIDKVKGLEGEICLFILTTDLAPYLFVEKVEKNKMLNYLYVALTRAKKELRILVTQEVEEKYGRQPIKEKFQTLLKK</sequence>
<dbReference type="Proteomes" id="UP000281915">
    <property type="component" value="Unassembled WGS sequence"/>
</dbReference>
<accession>A0A3M8C4U7</accession>
<dbReference type="GO" id="GO:0043138">
    <property type="term" value="F:3'-5' DNA helicase activity"/>
    <property type="evidence" value="ECO:0007669"/>
    <property type="project" value="TreeGrafter"/>
</dbReference>
<evidence type="ECO:0000313" key="1">
    <source>
        <dbReference type="EMBL" id="RNB70407.1"/>
    </source>
</evidence>
<protein>
    <submittedName>
        <fullName evidence="1">Uncharacterized protein</fullName>
    </submittedName>
</protein>
<gene>
    <name evidence="1" type="ORF">EDM58_23250</name>
</gene>
<dbReference type="Pfam" id="PF13245">
    <property type="entry name" value="AAA_19"/>
    <property type="match status" value="1"/>
</dbReference>
<dbReference type="SUPFAM" id="SSF52540">
    <property type="entry name" value="P-loop containing nucleoside triphosphate hydrolases"/>
    <property type="match status" value="1"/>
</dbReference>
<evidence type="ECO:0000313" key="2">
    <source>
        <dbReference type="Proteomes" id="UP000281915"/>
    </source>
</evidence>
<reference evidence="1 2" key="1">
    <citation type="submission" date="2018-10" db="EMBL/GenBank/DDBJ databases">
        <title>Phylogenomics of Brevibacillus.</title>
        <authorList>
            <person name="Dunlap C."/>
        </authorList>
    </citation>
    <scope>NUCLEOTIDE SEQUENCE [LARGE SCALE GENOMIC DNA]</scope>
    <source>
        <strain evidence="1 2">JCM 15085</strain>
    </source>
</reference>
<name>A0A3M8C4U7_9BACL</name>
<dbReference type="EMBL" id="RHHT01000070">
    <property type="protein sequence ID" value="RNB70407.1"/>
    <property type="molecule type" value="Genomic_DNA"/>
</dbReference>
<proteinExistence type="predicted"/>
<organism evidence="1 2">
    <name type="scientific">Brevibacillus panacihumi</name>
    <dbReference type="NCBI Taxonomy" id="497735"/>
    <lineage>
        <taxon>Bacteria</taxon>
        <taxon>Bacillati</taxon>
        <taxon>Bacillota</taxon>
        <taxon>Bacilli</taxon>
        <taxon>Bacillales</taxon>
        <taxon>Paenibacillaceae</taxon>
        <taxon>Brevibacillus</taxon>
    </lineage>
</organism>
<dbReference type="InterPro" id="IPR000212">
    <property type="entry name" value="DNA_helicase_UvrD/REP"/>
</dbReference>
<dbReference type="PANTHER" id="PTHR11070:SF2">
    <property type="entry name" value="ATP-DEPENDENT DNA HELICASE SRS2"/>
    <property type="match status" value="1"/>
</dbReference>
<dbReference type="GO" id="GO:0000725">
    <property type="term" value="P:recombinational repair"/>
    <property type="evidence" value="ECO:0007669"/>
    <property type="project" value="TreeGrafter"/>
</dbReference>
<dbReference type="AlphaFoldDB" id="A0A3M8C4U7"/>
<dbReference type="InterPro" id="IPR027417">
    <property type="entry name" value="P-loop_NTPase"/>
</dbReference>
<dbReference type="RefSeq" id="WP_122915440.1">
    <property type="nucleotide sequence ID" value="NZ_RHHT01000070.1"/>
</dbReference>